<organism evidence="1">
    <name type="scientific">Ophidiomyces ophidiicola</name>
    <dbReference type="NCBI Taxonomy" id="1387563"/>
    <lineage>
        <taxon>Eukaryota</taxon>
        <taxon>Fungi</taxon>
        <taxon>Dikarya</taxon>
        <taxon>Ascomycota</taxon>
        <taxon>Pezizomycotina</taxon>
        <taxon>Eurotiomycetes</taxon>
        <taxon>Eurotiomycetidae</taxon>
        <taxon>Onygenales</taxon>
        <taxon>Onygenaceae</taxon>
        <taxon>Ophidiomyces</taxon>
    </lineage>
</organism>
<proteinExistence type="predicted"/>
<sequence>MTIIAAGDKLMRDLDSATQWDHSNTWQYYPDLEQNASNCGVRQSNPGFQPLKAVHHGLEGHSASIHNDSRVTELPALDQFALKMEYWPQEQPQYTENVCVSDVLSNLCVELPYHPSRVHFTETPCSSAISSVVDVNSLAQDLSTPELLSNLEREQKYSNPWPSEAAAADSYLAFDSQHIPGINFQDGGIQGRANVQPFSFTSWQGVVDQVSSDGASQNIQQSQLSSAFHPTVVQTCGLLQNEPNTILPGCEIQLEANLLRLKNSTETKRAKTRCVSGDFSSCSGRQKTPSTRQITPRRKIGEKSPMQRPAISKRQASPTDLILHGAALLSNPSRSGSDEDAPKAAAKARRSFQIVHEDGQGNSTASSSQTMPIARARRQGPLSANGRRDAALRRKDRSVCIWCRLSKKKCSGQNPCGACVEQAKSMIVEQPCVKADFFQIVEAGTCNYISQRAVNHLTLDGSSRRRMELPSVLNIDQFVDLLEKRRGKFNIRVRQAWGTLFVLDLEESWSYVKCLQGKQGSNVYDLQDFIDNHILKLNNWQRCVKECNPVDDMLSLLSQWNTMPSRASYDFVFEDSKIPDRPMNIEHPGDQLEILLAAHLSRIVCRKLEVDGYRNLQYVLNKNKWDDMSSVAFVRLVSQLGHILVSLRWRVSWWELLGDGGMKPDINKERYQERVQSLCKILYFYFTSVKLKLPSWIAPGEFDGVWSTYADARQVWDDFPSMATAEGFEAWMARGKELIREAGVRNSIPTI</sequence>
<comment type="caution">
    <text evidence="1">The sequence shown here is derived from an EMBL/GenBank/DDBJ whole genome shotgun (WGS) entry which is preliminary data.</text>
</comment>
<reference evidence="1" key="1">
    <citation type="journal article" date="2022" name="bioRxiv">
        <title>Population genetic analysis of Ophidiomyces ophidiicola, the causative agent of snake fungal disease, indicates recent introductions to the USA.</title>
        <authorList>
            <person name="Ladner J.T."/>
            <person name="Palmer J.M."/>
            <person name="Ettinger C.L."/>
            <person name="Stajich J.E."/>
            <person name="Farrell T.M."/>
            <person name="Glorioso B.M."/>
            <person name="Lawson B."/>
            <person name="Price S.J."/>
            <person name="Stengle A.G."/>
            <person name="Grear D.A."/>
            <person name="Lorch J.M."/>
        </authorList>
    </citation>
    <scope>NUCLEOTIDE SEQUENCE</scope>
    <source>
        <strain evidence="1">NWHC 24266-5</strain>
    </source>
</reference>
<evidence type="ECO:0000313" key="1">
    <source>
        <dbReference type="EMBL" id="KAI2382960.1"/>
    </source>
</evidence>
<gene>
    <name evidence="1" type="ORF">LOY88_005594</name>
</gene>
<accession>A0ACB8UQA6</accession>
<name>A0ACB8UQA6_9EURO</name>
<protein>
    <submittedName>
        <fullName evidence="1">Uncharacterized protein</fullName>
    </submittedName>
</protein>
<dbReference type="EMBL" id="JALBCA010000103">
    <property type="protein sequence ID" value="KAI2382960.1"/>
    <property type="molecule type" value="Genomic_DNA"/>
</dbReference>